<gene>
    <name evidence="11" type="ordered locus">TON_1083</name>
</gene>
<dbReference type="EMBL" id="CP000855">
    <property type="protein sequence ID" value="ACJ16571.1"/>
    <property type="molecule type" value="Genomic_DNA"/>
</dbReference>
<evidence type="ECO:0000256" key="1">
    <source>
        <dbReference type="ARBA" id="ARBA00022598"/>
    </source>
</evidence>
<protein>
    <recommendedName>
        <fullName evidence="8">Putative asparagine synthetase [glutamine-hydrolyzing]</fullName>
        <ecNumber evidence="8">6.3.5.4</ecNumber>
    </recommendedName>
</protein>
<dbReference type="OrthoDB" id="8692at2157"/>
<evidence type="ECO:0000256" key="3">
    <source>
        <dbReference type="ARBA" id="ARBA00022741"/>
    </source>
</evidence>
<evidence type="ECO:0000313" key="11">
    <source>
        <dbReference type="EMBL" id="ACJ16571.1"/>
    </source>
</evidence>
<dbReference type="CDD" id="cd00352">
    <property type="entry name" value="Gn_AT_II"/>
    <property type="match status" value="1"/>
</dbReference>
<dbReference type="GO" id="GO:0006529">
    <property type="term" value="P:asparagine biosynthetic process"/>
    <property type="evidence" value="ECO:0007669"/>
    <property type="project" value="UniProtKB-KW"/>
</dbReference>
<dbReference type="Pfam" id="PF13537">
    <property type="entry name" value="GATase_7"/>
    <property type="match status" value="1"/>
</dbReference>
<dbReference type="InterPro" id="IPR050795">
    <property type="entry name" value="Asn_Synthetase"/>
</dbReference>
<evidence type="ECO:0000256" key="8">
    <source>
        <dbReference type="PIRNR" id="PIRNR001589"/>
    </source>
</evidence>
<dbReference type="InterPro" id="IPR014729">
    <property type="entry name" value="Rossmann-like_a/b/a_fold"/>
</dbReference>
<name>B6YWV8_THEON</name>
<reference evidence="11 12" key="1">
    <citation type="journal article" date="2008" name="J. Bacteriol.">
        <title>The complete genome sequence of Thermococcus onnurineus NA1 reveals a mixed heterotrophic and carboxydotrophic metabolism.</title>
        <authorList>
            <person name="Lee H.S."/>
            <person name="Kang S.G."/>
            <person name="Bae S.S."/>
            <person name="Lim J.K."/>
            <person name="Cho Y."/>
            <person name="Kim Y.J."/>
            <person name="Jeon J.H."/>
            <person name="Cha S.S."/>
            <person name="Kwon K.K."/>
            <person name="Kim H.T."/>
            <person name="Park C.J."/>
            <person name="Lee H.W."/>
            <person name="Kim S.I."/>
            <person name="Chun J."/>
            <person name="Colwell R.R."/>
            <person name="Kim S.J."/>
            <person name="Lee J.H."/>
        </authorList>
    </citation>
    <scope>NUCLEOTIDE SEQUENCE [LARGE SCALE GENOMIC DNA]</scope>
    <source>
        <strain evidence="11 12">NA1</strain>
    </source>
</reference>
<dbReference type="PROSITE" id="PS51278">
    <property type="entry name" value="GATASE_TYPE_2"/>
    <property type="match status" value="1"/>
</dbReference>
<keyword evidence="3 8" id="KW-0547">Nucleotide-binding</keyword>
<dbReference type="Proteomes" id="UP000002727">
    <property type="component" value="Chromosome"/>
</dbReference>
<dbReference type="PIRSF" id="PIRSF001589">
    <property type="entry name" value="Asn_synthetase_glu-h"/>
    <property type="match status" value="1"/>
</dbReference>
<dbReference type="InterPro" id="IPR017932">
    <property type="entry name" value="GATase_2_dom"/>
</dbReference>
<dbReference type="Gene3D" id="3.60.20.10">
    <property type="entry name" value="Glutamine Phosphoribosylpyrophosphate, subunit 1, domain 1"/>
    <property type="match status" value="1"/>
</dbReference>
<evidence type="ECO:0000256" key="4">
    <source>
        <dbReference type="ARBA" id="ARBA00022840"/>
    </source>
</evidence>
<evidence type="ECO:0000256" key="2">
    <source>
        <dbReference type="ARBA" id="ARBA00022605"/>
    </source>
</evidence>
<sequence length="480" mass="53675">MCLVAGGIGTNLKEHFTMMILAGKHRGEDSFGVWTNEGVLKSEDFSKLDEIPDGRIGLLQCRLAMTGSFGYTQPFYNDLALVHNGEIYNHNHIRNYLKDRGVSFESDVDSEVILRLLEYLLEKGLNVETAVKKAMSMLEGDYAVAFSDGRRIYLFRDPVGVRPLYYSPNGFFASEKKVLWAIGERAIPVQPGELILLSREGAQRRKLFSILELKRMVFSEERAKLSLIRTLTHAVRVRVEKRTGVLFSGGLDSSLIALTASRYSDVVLYTAGAEGSQDLEWARKVSEELGLPLREYVFDLDDVKEAVPKVAFAIEESNPMNLAIGIPLYFATKLAREDGCKLLLSGQGADELFGGYAKYLERPELMESDLLEIGEKNLVRDDKIAMLNSVEGRVPFLDLAVISTAFNTPPEAKIRKGIRKAILREVAVELGLPKWIAERDKKAAQYGSGAQKLLKKLAKSEGMTLREYAQRAFNEAFKRG</sequence>
<dbReference type="GO" id="GO:0004066">
    <property type="term" value="F:asparagine synthase (glutamine-hydrolyzing) activity"/>
    <property type="evidence" value="ECO:0007669"/>
    <property type="project" value="UniProtKB-EC"/>
</dbReference>
<dbReference type="GeneID" id="7018105"/>
<feature type="binding site" evidence="9">
    <location>
        <position position="246"/>
    </location>
    <ligand>
        <name>ATP</name>
        <dbReference type="ChEBI" id="CHEBI:30616"/>
    </ligand>
</feature>
<feature type="domain" description="Glutamine amidotransferase type-2" evidence="10">
    <location>
        <begin position="2"/>
        <end position="200"/>
    </location>
</feature>
<dbReference type="PANTHER" id="PTHR11772:SF2">
    <property type="entry name" value="ASPARAGINE SYNTHETASE [GLUTAMINE-HYDROLYZING]"/>
    <property type="match status" value="1"/>
</dbReference>
<dbReference type="PANTHER" id="PTHR11772">
    <property type="entry name" value="ASPARAGINE SYNTHETASE"/>
    <property type="match status" value="1"/>
</dbReference>
<dbReference type="InterPro" id="IPR001962">
    <property type="entry name" value="Asn_synthase"/>
</dbReference>
<feature type="binding site" evidence="9">
    <location>
        <begin position="345"/>
        <end position="346"/>
    </location>
    <ligand>
        <name>ATP</name>
        <dbReference type="ChEBI" id="CHEBI:30616"/>
    </ligand>
</feature>
<keyword evidence="4 8" id="KW-0067">ATP-binding</keyword>
<dbReference type="Pfam" id="PF00733">
    <property type="entry name" value="Asn_synthase"/>
    <property type="match status" value="2"/>
</dbReference>
<accession>B6YWV8</accession>
<dbReference type="GO" id="GO:0005829">
    <property type="term" value="C:cytosol"/>
    <property type="evidence" value="ECO:0007669"/>
    <property type="project" value="TreeGrafter"/>
</dbReference>
<evidence type="ECO:0000256" key="6">
    <source>
        <dbReference type="ARBA" id="ARBA00029440"/>
    </source>
</evidence>
<proteinExistence type="predicted"/>
<keyword evidence="5" id="KW-0061">Asparagine biosynthesis</keyword>
<dbReference type="CDD" id="cd01991">
    <property type="entry name" value="Asn_synthase_B_C"/>
    <property type="match status" value="1"/>
</dbReference>
<dbReference type="eggNOG" id="arCOG00071">
    <property type="taxonomic scope" value="Archaea"/>
</dbReference>
<dbReference type="HOGENOM" id="CLU_014658_4_0_2"/>
<dbReference type="EC" id="6.3.5.4" evidence="8"/>
<evidence type="ECO:0000256" key="9">
    <source>
        <dbReference type="PIRSR" id="PIRSR001589-2"/>
    </source>
</evidence>
<comment type="pathway">
    <text evidence="6">Amino-acid biosynthesis.</text>
</comment>
<dbReference type="NCBIfam" id="TIGR01536">
    <property type="entry name" value="asn_synth_AEB"/>
    <property type="match status" value="1"/>
</dbReference>
<dbReference type="SUPFAM" id="SSF52402">
    <property type="entry name" value="Adenine nucleotide alpha hydrolases-like"/>
    <property type="match status" value="1"/>
</dbReference>
<organism evidence="11 12">
    <name type="scientific">Thermococcus onnurineus (strain NA1)</name>
    <dbReference type="NCBI Taxonomy" id="523850"/>
    <lineage>
        <taxon>Archaea</taxon>
        <taxon>Methanobacteriati</taxon>
        <taxon>Methanobacteriota</taxon>
        <taxon>Thermococci</taxon>
        <taxon>Thermococcales</taxon>
        <taxon>Thermococcaceae</taxon>
        <taxon>Thermococcus</taxon>
    </lineage>
</organism>
<comment type="catalytic activity">
    <reaction evidence="7 8">
        <text>L-aspartate + L-glutamine + ATP + H2O = L-asparagine + L-glutamate + AMP + diphosphate + H(+)</text>
        <dbReference type="Rhea" id="RHEA:12228"/>
        <dbReference type="ChEBI" id="CHEBI:15377"/>
        <dbReference type="ChEBI" id="CHEBI:15378"/>
        <dbReference type="ChEBI" id="CHEBI:29985"/>
        <dbReference type="ChEBI" id="CHEBI:29991"/>
        <dbReference type="ChEBI" id="CHEBI:30616"/>
        <dbReference type="ChEBI" id="CHEBI:33019"/>
        <dbReference type="ChEBI" id="CHEBI:58048"/>
        <dbReference type="ChEBI" id="CHEBI:58359"/>
        <dbReference type="ChEBI" id="CHEBI:456215"/>
        <dbReference type="EC" id="6.3.5.4"/>
    </reaction>
</comment>
<dbReference type="RefSeq" id="WP_012572043.1">
    <property type="nucleotide sequence ID" value="NC_011529.1"/>
</dbReference>
<keyword evidence="12" id="KW-1185">Reference proteome</keyword>
<dbReference type="GO" id="GO:0005524">
    <property type="term" value="F:ATP binding"/>
    <property type="evidence" value="ECO:0007669"/>
    <property type="project" value="UniProtKB-KW"/>
</dbReference>
<dbReference type="InterPro" id="IPR029055">
    <property type="entry name" value="Ntn_hydrolases_N"/>
</dbReference>
<keyword evidence="1" id="KW-0436">Ligase</keyword>
<evidence type="ECO:0000259" key="10">
    <source>
        <dbReference type="PROSITE" id="PS51278"/>
    </source>
</evidence>
<dbReference type="SUPFAM" id="SSF56235">
    <property type="entry name" value="N-terminal nucleophile aminohydrolases (Ntn hydrolases)"/>
    <property type="match status" value="1"/>
</dbReference>
<evidence type="ECO:0000256" key="5">
    <source>
        <dbReference type="ARBA" id="ARBA00022888"/>
    </source>
</evidence>
<evidence type="ECO:0000313" key="12">
    <source>
        <dbReference type="Proteomes" id="UP000002727"/>
    </source>
</evidence>
<dbReference type="STRING" id="523850.TON_1083"/>
<dbReference type="AlphaFoldDB" id="B6YWV8"/>
<dbReference type="PATRIC" id="fig|523850.10.peg.1091"/>
<dbReference type="KEGG" id="ton:TON_1083"/>
<evidence type="ECO:0000256" key="7">
    <source>
        <dbReference type="ARBA" id="ARBA00048741"/>
    </source>
</evidence>
<dbReference type="Gene3D" id="3.40.50.620">
    <property type="entry name" value="HUPs"/>
    <property type="match status" value="1"/>
</dbReference>
<feature type="binding site" evidence="9">
    <location>
        <position position="109"/>
    </location>
    <ligand>
        <name>L-glutamine</name>
        <dbReference type="ChEBI" id="CHEBI:58359"/>
    </ligand>
</feature>
<keyword evidence="2" id="KW-0028">Amino-acid biosynthesis</keyword>
<dbReference type="InterPro" id="IPR006426">
    <property type="entry name" value="Asn_synth_AEB"/>
</dbReference>